<evidence type="ECO:0000313" key="3">
    <source>
        <dbReference type="Proteomes" id="UP000431264"/>
    </source>
</evidence>
<keyword evidence="3" id="KW-1185">Reference proteome</keyword>
<name>A0A6I4IGQ0_9FLAO</name>
<comment type="caution">
    <text evidence="2">The sequence shown here is derived from an EMBL/GenBank/DDBJ whole genome shotgun (WGS) entry which is preliminary data.</text>
</comment>
<dbReference type="EMBL" id="WQLW01000003">
    <property type="protein sequence ID" value="MVO08780.1"/>
    <property type="molecule type" value="Genomic_DNA"/>
</dbReference>
<protein>
    <submittedName>
        <fullName evidence="2">Uncharacterized protein</fullName>
    </submittedName>
</protein>
<keyword evidence="1" id="KW-0732">Signal</keyword>
<evidence type="ECO:0000313" key="2">
    <source>
        <dbReference type="EMBL" id="MVO08780.1"/>
    </source>
</evidence>
<feature type="chain" id="PRO_5026088145" evidence="1">
    <location>
        <begin position="19"/>
        <end position="79"/>
    </location>
</feature>
<feature type="signal peptide" evidence="1">
    <location>
        <begin position="1"/>
        <end position="18"/>
    </location>
</feature>
<dbReference type="AlphaFoldDB" id="A0A6I4IGQ0"/>
<organism evidence="2 3">
    <name type="scientific">Flavobacterium profundi</name>
    <dbReference type="NCBI Taxonomy" id="1774945"/>
    <lineage>
        <taxon>Bacteria</taxon>
        <taxon>Pseudomonadati</taxon>
        <taxon>Bacteroidota</taxon>
        <taxon>Flavobacteriia</taxon>
        <taxon>Flavobacteriales</taxon>
        <taxon>Flavobacteriaceae</taxon>
        <taxon>Flavobacterium</taxon>
    </lineage>
</organism>
<gene>
    <name evidence="2" type="ORF">GOQ30_06340</name>
</gene>
<sequence>MKKIVLSTLILVSLSSFATRLRSQQVAVGYCDDRMFDAMDWAAEAGLDDQQIANAGNAAYAECWLMNRNLIRDSGQGVD</sequence>
<reference evidence="3" key="1">
    <citation type="submission" date="2019-05" db="EMBL/GenBank/DDBJ databases">
        <title>Flavobacterium profundi sp. nov., isolated from a deep-sea seamount.</title>
        <authorList>
            <person name="Zhang D.-C."/>
        </authorList>
    </citation>
    <scope>NUCLEOTIDE SEQUENCE [LARGE SCALE GENOMIC DNA]</scope>
    <source>
        <strain evidence="3">TP390</strain>
    </source>
</reference>
<evidence type="ECO:0000256" key="1">
    <source>
        <dbReference type="SAM" id="SignalP"/>
    </source>
</evidence>
<proteinExistence type="predicted"/>
<dbReference type="RefSeq" id="WP_140997172.1">
    <property type="nucleotide sequence ID" value="NZ_VDCZ01000003.1"/>
</dbReference>
<accession>A0A6I4IGQ0</accession>
<dbReference type="OrthoDB" id="9948684at2"/>
<dbReference type="Proteomes" id="UP000431264">
    <property type="component" value="Unassembled WGS sequence"/>
</dbReference>